<dbReference type="VEuPathDB" id="FungiDB:CJI97_004259"/>
<dbReference type="Proteomes" id="UP000037122">
    <property type="component" value="Unassembled WGS sequence"/>
</dbReference>
<evidence type="ECO:0000256" key="1">
    <source>
        <dbReference type="SAM" id="MobiDB-lite"/>
    </source>
</evidence>
<evidence type="ECO:0000313" key="3">
    <source>
        <dbReference type="Proteomes" id="UP000037122"/>
    </source>
</evidence>
<evidence type="ECO:0000313" key="2">
    <source>
        <dbReference type="EMBL" id="KND98260.1"/>
    </source>
</evidence>
<dbReference type="EMBL" id="LGST01000034">
    <property type="protein sequence ID" value="KND98260.1"/>
    <property type="molecule type" value="Genomic_DNA"/>
</dbReference>
<dbReference type="VEuPathDB" id="FungiDB:B9J08_004195"/>
<dbReference type="VEuPathDB" id="FungiDB:QG37_05027"/>
<sequence length="303" mass="33927">MSLILPVILCPLKLKSSSNFLKAESREETTQKKSAAWYKAEAEAREARILAQFLAKGREIEAARKADYEARVVKAAEVEEEEPRTLANFLPSAQGIKASKARFKASKEEAVDVKNPEANDEVLFSIDDYLEEVELSSLESKLHWGKMTTPCSLSKTPLSTPEGVSLVPKKKSLSSFALVTLAPKPTTPPPALVVETNLDLPDTLSEKSLEEFKASTTEEKTPFTNSRKGRKNKSPKSKQQPKVFSDQPTKSQLARQKKKWAKLRKLCPNLFRSDEHSRPRQVVRPFATSTEMSKPQPVEKYLL</sequence>
<protein>
    <submittedName>
        <fullName evidence="2">Uncharacterized protein</fullName>
    </submittedName>
</protein>
<dbReference type="VEuPathDB" id="FungiDB:CJJ09_005225"/>
<proteinExistence type="predicted"/>
<comment type="caution">
    <text evidence="2">The sequence shown here is derived from an EMBL/GenBank/DDBJ whole genome shotgun (WGS) entry which is preliminary data.</text>
</comment>
<feature type="compositionally biased region" description="Basic residues" evidence="1">
    <location>
        <begin position="227"/>
        <end position="236"/>
    </location>
</feature>
<feature type="compositionally biased region" description="Basic residues" evidence="1">
    <location>
        <begin position="255"/>
        <end position="265"/>
    </location>
</feature>
<gene>
    <name evidence="2" type="ORF">QG37_05027</name>
</gene>
<accession>A0A0L0NX76</accession>
<feature type="region of interest" description="Disordered" evidence="1">
    <location>
        <begin position="210"/>
        <end position="303"/>
    </location>
</feature>
<name>A0A0L0NX76_CANAR</name>
<organism evidence="2 3">
    <name type="scientific">Candidozyma auris</name>
    <name type="common">Yeast</name>
    <name type="synonym">Candida auris</name>
    <dbReference type="NCBI Taxonomy" id="498019"/>
    <lineage>
        <taxon>Eukaryota</taxon>
        <taxon>Fungi</taxon>
        <taxon>Dikarya</taxon>
        <taxon>Ascomycota</taxon>
        <taxon>Saccharomycotina</taxon>
        <taxon>Pichiomycetes</taxon>
        <taxon>Metschnikowiaceae</taxon>
        <taxon>Candidozyma</taxon>
    </lineage>
</organism>
<dbReference type="AlphaFoldDB" id="A0A0L0NX76"/>
<dbReference type="VEuPathDB" id="FungiDB:CJJ07_005350"/>
<feature type="compositionally biased region" description="Basic and acidic residues" evidence="1">
    <location>
        <begin position="210"/>
        <end position="221"/>
    </location>
</feature>
<reference evidence="3" key="1">
    <citation type="journal article" date="2015" name="BMC Genomics">
        <title>Draft genome of a commonly misdiagnosed multidrug resistant pathogen Candida auris.</title>
        <authorList>
            <person name="Chatterjee S."/>
            <person name="Alampalli S.V."/>
            <person name="Nageshan R.K."/>
            <person name="Chettiar S.T."/>
            <person name="Joshi S."/>
            <person name="Tatu U.S."/>
        </authorList>
    </citation>
    <scope>NUCLEOTIDE SEQUENCE [LARGE SCALE GENOMIC DNA]</scope>
    <source>
        <strain evidence="3">6684</strain>
    </source>
</reference>
<dbReference type="VEuPathDB" id="FungiDB:CJI96_0005223"/>